<dbReference type="EMBL" id="QZVT01000001">
    <property type="protein sequence ID" value="RJT83463.1"/>
    <property type="molecule type" value="Genomic_DNA"/>
</dbReference>
<dbReference type="AlphaFoldDB" id="A0A3A5MGG4"/>
<protein>
    <submittedName>
        <fullName evidence="2">Uncharacterized protein</fullName>
    </submittedName>
</protein>
<accession>A0A3A5MGG4</accession>
<keyword evidence="1" id="KW-0472">Membrane</keyword>
<reference evidence="2 3" key="1">
    <citation type="submission" date="2018-09" db="EMBL/GenBank/DDBJ databases">
        <title>Novel species of Arthrobacter.</title>
        <authorList>
            <person name="Liu Q."/>
            <person name="Xin Y.-H."/>
        </authorList>
    </citation>
    <scope>NUCLEOTIDE SEQUENCE [LARGE SCALE GENOMIC DNA]</scope>
    <source>
        <strain evidence="2 3">Hz2</strain>
    </source>
</reference>
<evidence type="ECO:0000313" key="2">
    <source>
        <dbReference type="EMBL" id="RJT83463.1"/>
    </source>
</evidence>
<feature type="transmembrane region" description="Helical" evidence="1">
    <location>
        <begin position="27"/>
        <end position="47"/>
    </location>
</feature>
<feature type="transmembrane region" description="Helical" evidence="1">
    <location>
        <begin position="54"/>
        <end position="74"/>
    </location>
</feature>
<keyword evidence="3" id="KW-1185">Reference proteome</keyword>
<dbReference type="OrthoDB" id="4955027at2"/>
<dbReference type="Proteomes" id="UP000272560">
    <property type="component" value="Unassembled WGS sequence"/>
</dbReference>
<proteinExistence type="predicted"/>
<keyword evidence="1" id="KW-1133">Transmembrane helix</keyword>
<name>A0A3A5MGG4_9MICC</name>
<evidence type="ECO:0000313" key="3">
    <source>
        <dbReference type="Proteomes" id="UP000272560"/>
    </source>
</evidence>
<sequence>MYWVIALLTAVAQLIAGYFYLVSGLAAPLWAVALFLVWWVVLTRVGVKLALLRSYWLVLVPLVAVSTWFGAMWAGDAFLGWMA</sequence>
<keyword evidence="1" id="KW-0812">Transmembrane</keyword>
<evidence type="ECO:0000256" key="1">
    <source>
        <dbReference type="SAM" id="Phobius"/>
    </source>
</evidence>
<organism evidence="2 3">
    <name type="scientific">Arthrobacter cheniae</name>
    <dbReference type="NCBI Taxonomy" id="1258888"/>
    <lineage>
        <taxon>Bacteria</taxon>
        <taxon>Bacillati</taxon>
        <taxon>Actinomycetota</taxon>
        <taxon>Actinomycetes</taxon>
        <taxon>Micrococcales</taxon>
        <taxon>Micrococcaceae</taxon>
        <taxon>Arthrobacter</taxon>
    </lineage>
</organism>
<gene>
    <name evidence="2" type="ORF">D6T63_00225</name>
</gene>
<comment type="caution">
    <text evidence="2">The sequence shown here is derived from an EMBL/GenBank/DDBJ whole genome shotgun (WGS) entry which is preliminary data.</text>
</comment>